<dbReference type="OMA" id="PAMRQQN"/>
<feature type="region of interest" description="Disordered" evidence="1">
    <location>
        <begin position="848"/>
        <end position="871"/>
    </location>
</feature>
<feature type="compositionally biased region" description="Polar residues" evidence="1">
    <location>
        <begin position="173"/>
        <end position="186"/>
    </location>
</feature>
<protein>
    <recommendedName>
        <fullName evidence="4">CUE domain-containing protein</fullName>
    </recommendedName>
</protein>
<evidence type="ECO:0000313" key="2">
    <source>
        <dbReference type="EMBL" id="KIS71915.1"/>
    </source>
</evidence>
<feature type="region of interest" description="Disordered" evidence="1">
    <location>
        <begin position="890"/>
        <end position="938"/>
    </location>
</feature>
<accession>A0A0D1EC45</accession>
<feature type="compositionally biased region" description="Polar residues" evidence="1">
    <location>
        <begin position="1075"/>
        <end position="1093"/>
    </location>
</feature>
<evidence type="ECO:0008006" key="4">
    <source>
        <dbReference type="Google" id="ProtNLM"/>
    </source>
</evidence>
<dbReference type="EMBL" id="CM003140">
    <property type="protein sequence ID" value="KIS71915.1"/>
    <property type="molecule type" value="Genomic_DNA"/>
</dbReference>
<feature type="region of interest" description="Disordered" evidence="1">
    <location>
        <begin position="1"/>
        <end position="35"/>
    </location>
</feature>
<feature type="region of interest" description="Disordered" evidence="1">
    <location>
        <begin position="1074"/>
        <end position="1099"/>
    </location>
</feature>
<dbReference type="Proteomes" id="UP000000561">
    <property type="component" value="Chromosome 1"/>
</dbReference>
<feature type="compositionally biased region" description="Polar residues" evidence="1">
    <location>
        <begin position="905"/>
        <end position="922"/>
    </location>
</feature>
<organism evidence="2 3">
    <name type="scientific">Mycosarcoma maydis</name>
    <name type="common">Corn smut fungus</name>
    <name type="synonym">Ustilago maydis</name>
    <dbReference type="NCBI Taxonomy" id="5270"/>
    <lineage>
        <taxon>Eukaryota</taxon>
        <taxon>Fungi</taxon>
        <taxon>Dikarya</taxon>
        <taxon>Basidiomycota</taxon>
        <taxon>Ustilaginomycotina</taxon>
        <taxon>Ustilaginomycetes</taxon>
        <taxon>Ustilaginales</taxon>
        <taxon>Ustilaginaceae</taxon>
        <taxon>Mycosarcoma</taxon>
    </lineage>
</organism>
<evidence type="ECO:0000313" key="3">
    <source>
        <dbReference type="Proteomes" id="UP000000561"/>
    </source>
</evidence>
<dbReference type="AlphaFoldDB" id="A0A0D1EC45"/>
<feature type="region of interest" description="Disordered" evidence="1">
    <location>
        <begin position="259"/>
        <end position="295"/>
    </location>
</feature>
<feature type="compositionally biased region" description="Polar residues" evidence="1">
    <location>
        <begin position="69"/>
        <end position="82"/>
    </location>
</feature>
<feature type="region of interest" description="Disordered" evidence="1">
    <location>
        <begin position="312"/>
        <end position="536"/>
    </location>
</feature>
<dbReference type="KEGG" id="uma:UMAG_00342"/>
<feature type="compositionally biased region" description="Polar residues" evidence="1">
    <location>
        <begin position="156"/>
        <end position="166"/>
    </location>
</feature>
<feature type="compositionally biased region" description="Polar residues" evidence="1">
    <location>
        <begin position="259"/>
        <end position="271"/>
    </location>
</feature>
<proteinExistence type="predicted"/>
<keyword evidence="3" id="KW-1185">Reference proteome</keyword>
<feature type="region of interest" description="Disordered" evidence="1">
    <location>
        <begin position="995"/>
        <end position="1019"/>
    </location>
</feature>
<dbReference type="GeneID" id="23561672"/>
<dbReference type="InParanoid" id="A0A0D1EC45"/>
<feature type="region of interest" description="Disordered" evidence="1">
    <location>
        <begin position="618"/>
        <end position="659"/>
    </location>
</feature>
<reference evidence="2 3" key="1">
    <citation type="journal article" date="2006" name="Nature">
        <title>Insights from the genome of the biotrophic fungal plant pathogen Ustilago maydis.</title>
        <authorList>
            <person name="Kamper J."/>
            <person name="Kahmann R."/>
            <person name="Bolker M."/>
            <person name="Ma L.J."/>
            <person name="Brefort T."/>
            <person name="Saville B.J."/>
            <person name="Banuett F."/>
            <person name="Kronstad J.W."/>
            <person name="Gold S.E."/>
            <person name="Muller O."/>
            <person name="Perlin M.H."/>
            <person name="Wosten H.A."/>
            <person name="de Vries R."/>
            <person name="Ruiz-Herrera J."/>
            <person name="Reynaga-Pena C.G."/>
            <person name="Snetselaar K."/>
            <person name="McCann M."/>
            <person name="Perez-Martin J."/>
            <person name="Feldbrugge M."/>
            <person name="Basse C.W."/>
            <person name="Steinberg G."/>
            <person name="Ibeas J.I."/>
            <person name="Holloman W."/>
            <person name="Guzman P."/>
            <person name="Farman M."/>
            <person name="Stajich J.E."/>
            <person name="Sentandreu R."/>
            <person name="Gonzalez-Prieto J.M."/>
            <person name="Kennell J.C."/>
            <person name="Molina L."/>
            <person name="Schirawski J."/>
            <person name="Mendoza-Mendoza A."/>
            <person name="Greilinger D."/>
            <person name="Munch K."/>
            <person name="Rossel N."/>
            <person name="Scherer M."/>
            <person name="Vranes M."/>
            <person name="Ladendorf O."/>
            <person name="Vincon V."/>
            <person name="Fuchs U."/>
            <person name="Sandrock B."/>
            <person name="Meng S."/>
            <person name="Ho E.C."/>
            <person name="Cahill M.J."/>
            <person name="Boyce K.J."/>
            <person name="Klose J."/>
            <person name="Klosterman S.J."/>
            <person name="Deelstra H.J."/>
            <person name="Ortiz-Castellanos L."/>
            <person name="Li W."/>
            <person name="Sanchez-Alonso P."/>
            <person name="Schreier P.H."/>
            <person name="Hauser-Hahn I."/>
            <person name="Vaupel M."/>
            <person name="Koopmann E."/>
            <person name="Friedrich G."/>
            <person name="Voss H."/>
            <person name="Schluter T."/>
            <person name="Margolis J."/>
            <person name="Platt D."/>
            <person name="Swimmer C."/>
            <person name="Gnirke A."/>
            <person name="Chen F."/>
            <person name="Vysotskaia V."/>
            <person name="Mannhaupt G."/>
            <person name="Guldener U."/>
            <person name="Munsterkotter M."/>
            <person name="Haase D."/>
            <person name="Oesterheld M."/>
            <person name="Mewes H.W."/>
            <person name="Mauceli E.W."/>
            <person name="DeCaprio D."/>
            <person name="Wade C.M."/>
            <person name="Butler J."/>
            <person name="Young S."/>
            <person name="Jaffe D.B."/>
            <person name="Calvo S."/>
            <person name="Nusbaum C."/>
            <person name="Galagan J."/>
            <person name="Birren B.W."/>
        </authorList>
    </citation>
    <scope>NUCLEOTIDE SEQUENCE [LARGE SCALE GENOMIC DNA]</scope>
    <source>
        <strain evidence="3">DSM 14603 / FGSC 9021 / UM521</strain>
    </source>
</reference>
<feature type="compositionally biased region" description="Polar residues" evidence="1">
    <location>
        <begin position="332"/>
        <end position="348"/>
    </location>
</feature>
<dbReference type="OrthoDB" id="2413468at2759"/>
<feature type="compositionally biased region" description="Polar residues" evidence="1">
    <location>
        <begin position="97"/>
        <end position="115"/>
    </location>
</feature>
<evidence type="ECO:0000256" key="1">
    <source>
        <dbReference type="SAM" id="MobiDB-lite"/>
    </source>
</evidence>
<feature type="compositionally biased region" description="Polar residues" evidence="1">
    <location>
        <begin position="312"/>
        <end position="323"/>
    </location>
</feature>
<feature type="compositionally biased region" description="Basic and acidic residues" evidence="1">
    <location>
        <begin position="374"/>
        <end position="401"/>
    </location>
</feature>
<sequence>MAHPVDASVPAKDAASSLSVAPLGTSYRSTEGSSVVSNSSLLDLYARSPGSFPGSLDTPLQSDSNFTAAGSSNISLQPSASASTSITTGLPTPLTTRGFQASNPGPSAITSGFSLPPSDSNASIWTTASASANTSGPQSKRASVIGFDIDAMHSVQPANESSTSDPSIGFPSQPLQTGTQETQNDSDGSHYDEDEMPGAFSHDTTDRPADRTLEAPIQLKRNATASTQTNEPAEVELFSNALPSPPVPRRTSSVMQDSFNISPSPSQSDGIASSFAKHAMSRSSSGQLILDQIPPRRSSADFRDEAARNLSLNAPTHVSQEASISHAALSDPTPQTSSRGPASPTKGTALQAVNEDTSNNKQNSSRYSDEPSLEEQRRLEKQLLAEADESRPRTLKEARERARLRKQQGDAMSPPSSSASNKKSAGTTTSPSKSASLHIRDVASSATAAAPTMAVDESISRTSIDSRDRPSRNPKRLSNRDDSLVSSRRSLSERSTPSDYSDDSDVEGAFTFDKPATRSDQHLGASAGDDQPATSMNDLTDAVEDAMNDLSFGDETISAEDEFTTPMPAPTVQEDAPARLPTSLSSAKSLASVTGAATDAVRPSLLASPTYYTQATPKTPLFPTGISDPSLATPPPGSPIQQRTAQAGYVPQRSVPQTPSRIDVYGKTLPMPKAFVSSNIIVDKKRASSWERASSYARCTNELLHLETGLSVWMQVVQRPAMRQQNSRPNKQQPDDWIAHASLPRHFRNEASYADSIRSDMTFPMRGDGAKAKEIVSVMPTMAESPVQDAVNLPYPGVVQPQQPQQLRSNSVQSLSSSNPAVLASTTHVSLPASRSSGLASGNRFFGGLGRKGSKRTQTSATTSNAGAVSSLSSAAAAVGGSRAYLANNRSTRTASPGGAVVGSIPSSRPSTDTFETSYSSHSRPESPATGAGRVSGLGLGALGGETVSSPLASASNVRMDAGRETNVGTSMAAASSSGTTGLRAPMGPRAPNAMARSGTGSGQMHTSTAAPTRPITPVTPITPISPISGGFGSGPTFVSRLGGASFSSASHAPLRSPNREFSLADYLAPRRTSDVSGALTSPPLSSNSTHETGSAVMGTSPRLLGATAASGNGSGALRSSLSYSSVRDRIRRGSQTDVDQDAAFQHALVKLSDILPDADLSTLKHYLKKAKGNDLVAIGDYLQDQSLGKLPQL</sequence>
<dbReference type="VEuPathDB" id="FungiDB:UMAG_00342"/>
<name>A0A0D1EC45_MYCMD</name>
<feature type="region of interest" description="Disordered" evidence="1">
    <location>
        <begin position="156"/>
        <end position="208"/>
    </location>
</feature>
<feature type="compositionally biased region" description="Low complexity" evidence="1">
    <location>
        <begin position="413"/>
        <end position="430"/>
    </location>
</feature>
<dbReference type="RefSeq" id="XP_011386239.1">
    <property type="nucleotide sequence ID" value="XM_011387937.1"/>
</dbReference>
<dbReference type="eggNOG" id="ENOG502SC9X">
    <property type="taxonomic scope" value="Eukaryota"/>
</dbReference>
<feature type="compositionally biased region" description="Low complexity" evidence="1">
    <location>
        <begin position="484"/>
        <end position="495"/>
    </location>
</feature>
<feature type="region of interest" description="Disordered" evidence="1">
    <location>
        <begin position="69"/>
        <end position="115"/>
    </location>
</feature>
<feature type="compositionally biased region" description="Low complexity" evidence="1">
    <location>
        <begin position="443"/>
        <end position="454"/>
    </location>
</feature>
<feature type="compositionally biased region" description="Polar residues" evidence="1">
    <location>
        <begin position="354"/>
        <end position="366"/>
    </location>
</feature>
<feature type="compositionally biased region" description="Low complexity" evidence="1">
    <location>
        <begin position="83"/>
        <end position="96"/>
    </location>
</feature>
<gene>
    <name evidence="2" type="ORF">UMAG_00342</name>
</gene>